<protein>
    <recommendedName>
        <fullName evidence="1">DUF7683 domain-containing protein</fullName>
    </recommendedName>
</protein>
<dbReference type="Proteomes" id="UP000651852">
    <property type="component" value="Unassembled WGS sequence"/>
</dbReference>
<feature type="domain" description="DUF7683" evidence="1">
    <location>
        <begin position="2"/>
        <end position="67"/>
    </location>
</feature>
<gene>
    <name evidence="2" type="ORF">H8S59_14980</name>
</gene>
<evidence type="ECO:0000313" key="2">
    <source>
        <dbReference type="EMBL" id="MBC3951068.1"/>
    </source>
</evidence>
<proteinExistence type="predicted"/>
<accession>A0ABR7B1K6</accession>
<evidence type="ECO:0000313" key="3">
    <source>
        <dbReference type="Proteomes" id="UP000651852"/>
    </source>
</evidence>
<evidence type="ECO:0000259" key="1">
    <source>
        <dbReference type="Pfam" id="PF24731"/>
    </source>
</evidence>
<comment type="caution">
    <text evidence="2">The sequence shown here is derived from an EMBL/GenBank/DDBJ whole genome shotgun (WGS) entry which is preliminary data.</text>
</comment>
<keyword evidence="3" id="KW-1185">Reference proteome</keyword>
<dbReference type="InterPro" id="IPR056100">
    <property type="entry name" value="DUF7683"/>
</dbReference>
<sequence length="76" mass="8625">MKYIIEAFDKKTEFLAFKVNLPDGYDSQLAQIMEWTLPPRGGEGYNMTMDQIPAIEVIAGRPFYDITYCGRLAIAS</sequence>
<name>A0ABR7B1K6_9PSED</name>
<dbReference type="EMBL" id="JACONW010000067">
    <property type="protein sequence ID" value="MBC3951068.1"/>
    <property type="molecule type" value="Genomic_DNA"/>
</dbReference>
<organism evidence="2 3">
    <name type="scientific">Pseudomonas folii</name>
    <dbReference type="NCBI Taxonomy" id="2762593"/>
    <lineage>
        <taxon>Bacteria</taxon>
        <taxon>Pseudomonadati</taxon>
        <taxon>Pseudomonadota</taxon>
        <taxon>Gammaproteobacteria</taxon>
        <taxon>Pseudomonadales</taxon>
        <taxon>Pseudomonadaceae</taxon>
        <taxon>Pseudomonas</taxon>
    </lineage>
</organism>
<reference evidence="2 3" key="1">
    <citation type="submission" date="2020-08" db="EMBL/GenBank/DDBJ databases">
        <title>Putative novel bacterial strains isolated from necrotic wheat leaf tissues caused by Xanthomonas translucens.</title>
        <authorList>
            <person name="Tambong J.T."/>
        </authorList>
    </citation>
    <scope>NUCLEOTIDE SEQUENCE [LARGE SCALE GENOMIC DNA]</scope>
    <source>
        <strain evidence="2 3">DOAB 1069</strain>
    </source>
</reference>
<dbReference type="Pfam" id="PF24731">
    <property type="entry name" value="DUF7683"/>
    <property type="match status" value="1"/>
</dbReference>
<dbReference type="RefSeq" id="WP_187521909.1">
    <property type="nucleotide sequence ID" value="NZ_JACONW010000067.1"/>
</dbReference>